<dbReference type="GO" id="GO:0006633">
    <property type="term" value="P:fatty acid biosynthetic process"/>
    <property type="evidence" value="ECO:0007669"/>
    <property type="project" value="UniProtKB-UniRule"/>
</dbReference>
<dbReference type="Proteomes" id="UP000218238">
    <property type="component" value="Unassembled WGS sequence"/>
</dbReference>
<feature type="region of interest" description="Disordered" evidence="11">
    <location>
        <begin position="1"/>
        <end position="29"/>
    </location>
</feature>
<reference evidence="12 13" key="1">
    <citation type="submission" date="2017-08" db="EMBL/GenBank/DDBJ databases">
        <title>Draft genome sequence of filamentous cyanobacterium Calothrix elsteri CCALA 953.</title>
        <authorList>
            <person name="Gagunashvili A.N."/>
            <person name="Elster J."/>
            <person name="Andresson O.S."/>
        </authorList>
    </citation>
    <scope>NUCLEOTIDE SEQUENCE [LARGE SCALE GENOMIC DNA]</scope>
    <source>
        <strain evidence="12 13">CCALA 953</strain>
    </source>
</reference>
<evidence type="ECO:0000256" key="4">
    <source>
        <dbReference type="ARBA" id="ARBA00022490"/>
    </source>
</evidence>
<dbReference type="RefSeq" id="WP_095720447.1">
    <property type="nucleotide sequence ID" value="NZ_NTFS01000025.1"/>
</dbReference>
<dbReference type="EMBL" id="NTFS01000025">
    <property type="protein sequence ID" value="PAX60024.1"/>
    <property type="molecule type" value="Genomic_DNA"/>
</dbReference>
<evidence type="ECO:0000256" key="1">
    <source>
        <dbReference type="ARBA" id="ARBA00001055"/>
    </source>
</evidence>
<keyword evidence="7 10" id="KW-0443">Lipid metabolism</keyword>
<dbReference type="PANTHER" id="PTHR30272:SF1">
    <property type="entry name" value="3-HYDROXYACYL-[ACYL-CARRIER-PROTEIN] DEHYDRATASE"/>
    <property type="match status" value="1"/>
</dbReference>
<dbReference type="OrthoDB" id="9772788at2"/>
<dbReference type="SUPFAM" id="SSF54637">
    <property type="entry name" value="Thioesterase/thiol ester dehydrase-isomerase"/>
    <property type="match status" value="1"/>
</dbReference>
<protein>
    <recommendedName>
        <fullName evidence="10">3-hydroxyacyl-[acyl-carrier-protein] dehydratase FabZ</fullName>
        <ecNumber evidence="10">4.2.1.59</ecNumber>
    </recommendedName>
    <alternativeName>
        <fullName evidence="10">(3R)-hydroxymyristoyl-[acyl-carrier-protein] dehydratase</fullName>
        <shortName evidence="10">(3R)-hydroxymyristoyl-ACP dehydrase</shortName>
    </alternativeName>
    <alternativeName>
        <fullName evidence="10">Beta-hydroxyacyl-ACP dehydratase</fullName>
    </alternativeName>
</protein>
<dbReference type="NCBIfam" id="NF000582">
    <property type="entry name" value="PRK00006.1"/>
    <property type="match status" value="1"/>
</dbReference>
<dbReference type="GO" id="GO:0005737">
    <property type="term" value="C:cytoplasm"/>
    <property type="evidence" value="ECO:0007669"/>
    <property type="project" value="UniProtKB-SubCell"/>
</dbReference>
<evidence type="ECO:0000256" key="7">
    <source>
        <dbReference type="ARBA" id="ARBA00023098"/>
    </source>
</evidence>
<dbReference type="Gene3D" id="3.10.129.10">
    <property type="entry name" value="Hotdog Thioesterase"/>
    <property type="match status" value="1"/>
</dbReference>
<dbReference type="NCBIfam" id="TIGR01750">
    <property type="entry name" value="fabZ"/>
    <property type="match status" value="1"/>
</dbReference>
<accession>A0A2A2TNU0</accession>
<evidence type="ECO:0000313" key="12">
    <source>
        <dbReference type="EMBL" id="PAX60024.1"/>
    </source>
</evidence>
<keyword evidence="5 10" id="KW-0444">Lipid biosynthesis</keyword>
<organism evidence="12 13">
    <name type="scientific">Brunnivagina elsteri CCALA 953</name>
    <dbReference type="NCBI Taxonomy" id="987040"/>
    <lineage>
        <taxon>Bacteria</taxon>
        <taxon>Bacillati</taxon>
        <taxon>Cyanobacteriota</taxon>
        <taxon>Cyanophyceae</taxon>
        <taxon>Nostocales</taxon>
        <taxon>Calotrichaceae</taxon>
        <taxon>Brunnivagina</taxon>
    </lineage>
</organism>
<sequence length="176" mass="19403">MSTVTESKTADTPIPGSPEPSSDKTSTPVSEIKKTFNIEEIQKLLPHRYPFALVDKIIDFVPGKSAVGVKNITFNEPHFQGHFPGKPIMPGVLIVEAMAQVGGVVMTQIHELEGGLFLFAGIDKVRFRRLVVPGDQLVMTVELLWVKQRRFGKMRAIAEVDGQLACEGELMFSLVI</sequence>
<evidence type="ECO:0000256" key="8">
    <source>
        <dbReference type="ARBA" id="ARBA00023239"/>
    </source>
</evidence>
<evidence type="ECO:0000313" key="13">
    <source>
        <dbReference type="Proteomes" id="UP000218238"/>
    </source>
</evidence>
<evidence type="ECO:0000256" key="3">
    <source>
        <dbReference type="ARBA" id="ARBA00009174"/>
    </source>
</evidence>
<evidence type="ECO:0000256" key="10">
    <source>
        <dbReference type="HAMAP-Rule" id="MF_00406"/>
    </source>
</evidence>
<evidence type="ECO:0000256" key="5">
    <source>
        <dbReference type="ARBA" id="ARBA00022516"/>
    </source>
</evidence>
<dbReference type="FunFam" id="3.10.129.10:FF:000001">
    <property type="entry name" value="3-hydroxyacyl-[acyl-carrier-protein] dehydratase FabZ"/>
    <property type="match status" value="1"/>
</dbReference>
<dbReference type="HAMAP" id="MF_00406">
    <property type="entry name" value="FabZ"/>
    <property type="match status" value="1"/>
</dbReference>
<dbReference type="AlphaFoldDB" id="A0A2A2TNU0"/>
<evidence type="ECO:0000256" key="6">
    <source>
        <dbReference type="ARBA" id="ARBA00022556"/>
    </source>
</evidence>
<proteinExistence type="inferred from homology"/>
<evidence type="ECO:0000256" key="9">
    <source>
        <dbReference type="ARBA" id="ARBA00025049"/>
    </source>
</evidence>
<dbReference type="InterPro" id="IPR029069">
    <property type="entry name" value="HotDog_dom_sf"/>
</dbReference>
<dbReference type="PANTHER" id="PTHR30272">
    <property type="entry name" value="3-HYDROXYACYL-[ACYL-CARRIER-PROTEIN] DEHYDRATASE"/>
    <property type="match status" value="1"/>
</dbReference>
<evidence type="ECO:0000256" key="11">
    <source>
        <dbReference type="SAM" id="MobiDB-lite"/>
    </source>
</evidence>
<keyword evidence="13" id="KW-1185">Reference proteome</keyword>
<dbReference type="InterPro" id="IPR010084">
    <property type="entry name" value="FabZ"/>
</dbReference>
<gene>
    <name evidence="10 12" type="primary">fabZ</name>
    <name evidence="12" type="ORF">CK510_03910</name>
</gene>
<comment type="function">
    <text evidence="9 10">Involved in unsaturated fatty acids biosynthesis. Catalyzes the dehydration of short chain beta-hydroxyacyl-ACPs and long chain saturated and unsaturated beta-hydroxyacyl-ACPs.</text>
</comment>
<keyword evidence="4 10" id="KW-0963">Cytoplasm</keyword>
<dbReference type="GO" id="GO:0019171">
    <property type="term" value="F:(3R)-hydroxyacyl-[acyl-carrier-protein] dehydratase activity"/>
    <property type="evidence" value="ECO:0007669"/>
    <property type="project" value="UniProtKB-EC"/>
</dbReference>
<comment type="subcellular location">
    <subcellularLocation>
        <location evidence="2 10">Cytoplasm</location>
    </subcellularLocation>
</comment>
<keyword evidence="6 10" id="KW-0441">Lipid A biosynthesis</keyword>
<evidence type="ECO:0000256" key="2">
    <source>
        <dbReference type="ARBA" id="ARBA00004496"/>
    </source>
</evidence>
<keyword evidence="8 10" id="KW-0456">Lyase</keyword>
<dbReference type="Pfam" id="PF07977">
    <property type="entry name" value="FabA"/>
    <property type="match status" value="1"/>
</dbReference>
<name>A0A2A2TNU0_9CYAN</name>
<comment type="caution">
    <text evidence="12">The sequence shown here is derived from an EMBL/GenBank/DDBJ whole genome shotgun (WGS) entry which is preliminary data.</text>
</comment>
<dbReference type="GO" id="GO:0016020">
    <property type="term" value="C:membrane"/>
    <property type="evidence" value="ECO:0007669"/>
    <property type="project" value="GOC"/>
</dbReference>
<feature type="compositionally biased region" description="Polar residues" evidence="11">
    <location>
        <begin position="19"/>
        <end position="29"/>
    </location>
</feature>
<dbReference type="EC" id="4.2.1.59" evidence="10"/>
<feature type="active site" evidence="10">
    <location>
        <position position="82"/>
    </location>
</feature>
<comment type="similarity">
    <text evidence="3 10">Belongs to the thioester dehydratase family. FabZ subfamily.</text>
</comment>
<dbReference type="GO" id="GO:0009245">
    <property type="term" value="P:lipid A biosynthetic process"/>
    <property type="evidence" value="ECO:0007669"/>
    <property type="project" value="UniProtKB-UniRule"/>
</dbReference>
<dbReference type="InterPro" id="IPR013114">
    <property type="entry name" value="FabA_FabZ"/>
</dbReference>
<comment type="catalytic activity">
    <reaction evidence="1 10">
        <text>a (3R)-hydroxyacyl-[ACP] = a (2E)-enoyl-[ACP] + H2O</text>
        <dbReference type="Rhea" id="RHEA:13097"/>
        <dbReference type="Rhea" id="RHEA-COMP:9925"/>
        <dbReference type="Rhea" id="RHEA-COMP:9945"/>
        <dbReference type="ChEBI" id="CHEBI:15377"/>
        <dbReference type="ChEBI" id="CHEBI:78784"/>
        <dbReference type="ChEBI" id="CHEBI:78827"/>
        <dbReference type="EC" id="4.2.1.59"/>
    </reaction>
</comment>
<dbReference type="CDD" id="cd01288">
    <property type="entry name" value="FabZ"/>
    <property type="match status" value="1"/>
</dbReference>